<reference evidence="2" key="1">
    <citation type="submission" date="2018-11" db="EMBL/GenBank/DDBJ databases">
        <title>Complete genome sequence of Paenibacillus sp. ML311-T8.</title>
        <authorList>
            <person name="Nam Y.-D."/>
            <person name="Kang J."/>
            <person name="Chung W.-H."/>
            <person name="Park Y.S."/>
        </authorList>
    </citation>
    <scope>NUCLEOTIDE SEQUENCE [LARGE SCALE GENOMIC DNA]</scope>
    <source>
        <strain evidence="2">ML311-T8</strain>
    </source>
</reference>
<organism evidence="1 2">
    <name type="scientific">Paenibacillus psychroresistens</name>
    <dbReference type="NCBI Taxonomy" id="1778678"/>
    <lineage>
        <taxon>Bacteria</taxon>
        <taxon>Bacillati</taxon>
        <taxon>Bacillota</taxon>
        <taxon>Bacilli</taxon>
        <taxon>Bacillales</taxon>
        <taxon>Paenibacillaceae</taxon>
        <taxon>Paenibacillus</taxon>
    </lineage>
</organism>
<proteinExistence type="predicted"/>
<evidence type="ECO:0000313" key="2">
    <source>
        <dbReference type="Proteomes" id="UP000426246"/>
    </source>
</evidence>
<dbReference type="Proteomes" id="UP000426246">
    <property type="component" value="Chromosome"/>
</dbReference>
<evidence type="ECO:0000313" key="1">
    <source>
        <dbReference type="EMBL" id="QGQ95329.1"/>
    </source>
</evidence>
<gene>
    <name evidence="1" type="ORF">EHS13_10760</name>
</gene>
<sequence length="357" mass="39494">MRKYIIGFMIGIALSISTVVFAANTIQAYLFPSRVLFHINDTVKEIDGSGDNAVINYNNKAYIPLRAFTDAMGATVTFSPSSSITSYLNKIDIYEGPAAPINTGLTLKDSEGYVTISNLKVVKDKNGNEFLTSGTIQINKDLTGKTIELNYSAIKENNTAASLFMYILNEDIDKPEPGDIRPFKTSVGMNDRKLESLSVIVHDTVKQYPYTELDTNWGDPVAIYFAPRSNFVNNGQMSLTEISSFSIAVANSSANNIIIQPYDLTFEVYKADANYQQQELVYSYKLPRATGTLGKSAGYSVIVPWNQRGTNGKFITAGKYAIRLKAPASLQYFKEGSNDIINYPLYLRTSGFGVEFK</sequence>
<accession>A0A6B8RGU9</accession>
<dbReference type="OrthoDB" id="2597123at2"/>
<dbReference type="EMBL" id="CP034235">
    <property type="protein sequence ID" value="QGQ95329.1"/>
    <property type="molecule type" value="Genomic_DNA"/>
</dbReference>
<dbReference type="KEGG" id="ppsc:EHS13_10760"/>
<name>A0A6B8RGU9_9BACL</name>
<dbReference type="RefSeq" id="WP_155700346.1">
    <property type="nucleotide sequence ID" value="NZ_CP034235.1"/>
</dbReference>
<dbReference type="AlphaFoldDB" id="A0A6B8RGU9"/>
<protein>
    <recommendedName>
        <fullName evidence="3">Copper amine oxidase N-terminal domain-containing protein</fullName>
    </recommendedName>
</protein>
<evidence type="ECO:0008006" key="3">
    <source>
        <dbReference type="Google" id="ProtNLM"/>
    </source>
</evidence>
<keyword evidence="2" id="KW-1185">Reference proteome</keyword>